<dbReference type="PROSITE" id="PS50102">
    <property type="entry name" value="RRM"/>
    <property type="match status" value="3"/>
</dbReference>
<dbReference type="GO" id="GO:0010629">
    <property type="term" value="P:negative regulation of gene expression"/>
    <property type="evidence" value="ECO:0007669"/>
    <property type="project" value="UniProtKB-ARBA"/>
</dbReference>
<evidence type="ECO:0000256" key="3">
    <source>
        <dbReference type="ARBA" id="ARBA00022884"/>
    </source>
</evidence>
<evidence type="ECO:0000259" key="6">
    <source>
        <dbReference type="PROSITE" id="PS50102"/>
    </source>
</evidence>
<dbReference type="FunFam" id="3.30.70.330:FF:000383">
    <property type="entry name" value="Sex lethal, isoform D"/>
    <property type="match status" value="2"/>
</dbReference>
<evidence type="ECO:0000313" key="8">
    <source>
        <dbReference type="EnsemblMetazoa" id="LLOJ007764-PA"/>
    </source>
</evidence>
<dbReference type="PRINTS" id="PR00961">
    <property type="entry name" value="HUDSXLRNA"/>
</dbReference>
<dbReference type="GO" id="GO:0003729">
    <property type="term" value="F:mRNA binding"/>
    <property type="evidence" value="ECO:0007669"/>
    <property type="project" value="UniProtKB-ARBA"/>
</dbReference>
<dbReference type="InterPro" id="IPR012677">
    <property type="entry name" value="Nucleotide-bd_a/b_plait_sf"/>
</dbReference>
<dbReference type="PANTHER" id="PTHR48027">
    <property type="entry name" value="HETEROGENEOUS NUCLEAR RIBONUCLEOPROTEIN 87F-RELATED"/>
    <property type="match status" value="1"/>
</dbReference>
<feature type="domain" description="RRM" evidence="6">
    <location>
        <begin position="230"/>
        <end position="308"/>
    </location>
</feature>
<dbReference type="GO" id="GO:0005634">
    <property type="term" value="C:nucleus"/>
    <property type="evidence" value="ECO:0007669"/>
    <property type="project" value="UniProtKB-SubCell"/>
</dbReference>
<reference evidence="8" key="3">
    <citation type="submission" date="2020-05" db="UniProtKB">
        <authorList>
            <consortium name="EnsemblMetazoa"/>
        </authorList>
    </citation>
    <scope>IDENTIFICATION</scope>
    <source>
        <strain evidence="8">Jacobina</strain>
    </source>
</reference>
<sequence length="431" mass="48018">MYNKMNGYAPFRSSSGRMWGMSHSLPSGMSHYAYQDTDFSLMYNTRRGGMNFPASSTFGAAGHASSSSTSSLSGVAGTNLIINYLPQDMSERELYSLFSTMGPIESCKIMRDMKTGYSYGFGFINYNSEEAATRAIKCLNGLNVRNKRLKVSYARPSEMYNKMNGYAPFRSSSGRMWGMSHSLPSGMDTDFSLMYNTRRGGMNFPASSTFGAAGHASSSSTSSLSGVAGTNLIINYLPQDMSERELYSLFSTMGPIESCKIMRDMKTGYSYGFGFINYNSEEAATRAIKCLNGLNVRNKRLKVSYARPSGDDIKETNLYVTNLPRTITEEMLDVIFGKYGTIVQKNILRDKITGQPRGVAFVRYNKREEAQEAISALNNVIPQGGNQPLTVRVAEEHGKAKGSQYLPTYNSVMHRGRQRMRMNMNNRTFPY</sequence>
<reference evidence="9" key="1">
    <citation type="submission" date="2012-05" db="EMBL/GenBank/DDBJ databases">
        <title>Whole Genome Assembly of Lutzomyia longipalpis.</title>
        <authorList>
            <person name="Richards S."/>
            <person name="Qu C."/>
            <person name="Dillon R."/>
            <person name="Worley K."/>
            <person name="Scherer S."/>
            <person name="Batterton M."/>
            <person name="Taylor A."/>
            <person name="Hawes A."/>
            <person name="Hernandez B."/>
            <person name="Kovar C."/>
            <person name="Mandapat C."/>
            <person name="Pham C."/>
            <person name="Qu C."/>
            <person name="Jing C."/>
            <person name="Bess C."/>
            <person name="Bandaranaike D."/>
            <person name="Ngo D."/>
            <person name="Ongeri F."/>
            <person name="Arias F."/>
            <person name="Lara F."/>
            <person name="Weissenberger G."/>
            <person name="Kamau G."/>
            <person name="Han H."/>
            <person name="Shen H."/>
            <person name="Dinh H."/>
            <person name="Khalil I."/>
            <person name="Jones J."/>
            <person name="Shafer J."/>
            <person name="Jayaseelan J."/>
            <person name="Quiroz J."/>
            <person name="Blankenburg K."/>
            <person name="Nguyen L."/>
            <person name="Jackson L."/>
            <person name="Francisco L."/>
            <person name="Tang L.-Y."/>
            <person name="Pu L.-L."/>
            <person name="Perales L."/>
            <person name="Lorensuhewa L."/>
            <person name="Munidasa M."/>
            <person name="Coyle M."/>
            <person name="Taylor M."/>
            <person name="Puazo M."/>
            <person name="Firestine M."/>
            <person name="Scheel M."/>
            <person name="Javaid M."/>
            <person name="Wang M."/>
            <person name="Li M."/>
            <person name="Tabassum N."/>
            <person name="Saada N."/>
            <person name="Osuji N."/>
            <person name="Aqrawi P."/>
            <person name="Fu Q."/>
            <person name="Thornton R."/>
            <person name="Raj R."/>
            <person name="Goodspeed R."/>
            <person name="Mata R."/>
            <person name="Najjar R."/>
            <person name="Gubbala S."/>
            <person name="Lee S."/>
            <person name="Denson S."/>
            <person name="Patil S."/>
            <person name="Macmil S."/>
            <person name="Qi S."/>
            <person name="Matskevitch T."/>
            <person name="Palculict T."/>
            <person name="Mathew T."/>
            <person name="Vee V."/>
            <person name="Velamala V."/>
            <person name="Korchina V."/>
            <person name="Cai W."/>
            <person name="Liu W."/>
            <person name="Dai W."/>
            <person name="Zou X."/>
            <person name="Zhu Y."/>
            <person name="Zhang Y."/>
            <person name="Wu Y.-Q."/>
            <person name="Xin Y."/>
            <person name="Nazarath L."/>
            <person name="Kovar C."/>
            <person name="Han Y."/>
            <person name="Muzny D."/>
            <person name="Gibbs R."/>
        </authorList>
    </citation>
    <scope>NUCLEOTIDE SEQUENCE [LARGE SCALE GENOMIC DNA]</scope>
    <source>
        <strain evidence="9">Jacobina</strain>
    </source>
</reference>
<dbReference type="EMBL" id="GITU01008015">
    <property type="protein sequence ID" value="MBC1176718.1"/>
    <property type="molecule type" value="Transcribed_RNA"/>
</dbReference>
<evidence type="ECO:0000256" key="1">
    <source>
        <dbReference type="ARBA" id="ARBA00004123"/>
    </source>
</evidence>
<dbReference type="GO" id="GO:0050686">
    <property type="term" value="P:negative regulation of mRNA processing"/>
    <property type="evidence" value="ECO:0007669"/>
    <property type="project" value="UniProtKB-ARBA"/>
</dbReference>
<keyword evidence="9" id="KW-1185">Reference proteome</keyword>
<dbReference type="EnsemblMetazoa" id="LLOJ007764-RA">
    <property type="protein sequence ID" value="LLOJ007764-PA"/>
    <property type="gene ID" value="LLOJ007764"/>
</dbReference>
<keyword evidence="2" id="KW-0677">Repeat</keyword>
<proteinExistence type="predicted"/>
<dbReference type="SUPFAM" id="SSF54928">
    <property type="entry name" value="RNA-binding domain, RBD"/>
    <property type="match status" value="3"/>
</dbReference>
<evidence type="ECO:0000313" key="7">
    <source>
        <dbReference type="EMBL" id="MBC1176718.1"/>
    </source>
</evidence>
<dbReference type="Pfam" id="PF00076">
    <property type="entry name" value="RRM_1"/>
    <property type="match status" value="3"/>
</dbReference>
<organism evidence="8 9">
    <name type="scientific">Lutzomyia longipalpis</name>
    <name type="common">Sand fly</name>
    <dbReference type="NCBI Taxonomy" id="7200"/>
    <lineage>
        <taxon>Eukaryota</taxon>
        <taxon>Metazoa</taxon>
        <taxon>Ecdysozoa</taxon>
        <taxon>Arthropoda</taxon>
        <taxon>Hexapoda</taxon>
        <taxon>Insecta</taxon>
        <taxon>Pterygota</taxon>
        <taxon>Neoptera</taxon>
        <taxon>Endopterygota</taxon>
        <taxon>Diptera</taxon>
        <taxon>Nematocera</taxon>
        <taxon>Psychodoidea</taxon>
        <taxon>Psychodidae</taxon>
        <taxon>Lutzomyia</taxon>
        <taxon>Lutzomyia</taxon>
    </lineage>
</organism>
<keyword evidence="3 5" id="KW-0694">RNA-binding</keyword>
<feature type="domain" description="RRM" evidence="6">
    <location>
        <begin position="78"/>
        <end position="156"/>
    </location>
</feature>
<dbReference type="VEuPathDB" id="VectorBase:LLONM1_002362"/>
<keyword evidence="4" id="KW-0539">Nucleus</keyword>
<dbReference type="Gene3D" id="3.30.70.330">
    <property type="match status" value="3"/>
</dbReference>
<dbReference type="Proteomes" id="UP000092461">
    <property type="component" value="Unassembled WGS sequence"/>
</dbReference>
<dbReference type="InterPro" id="IPR000504">
    <property type="entry name" value="RRM_dom"/>
</dbReference>
<dbReference type="AlphaFoldDB" id="A0A1B0CSB5"/>
<name>A0A1B0CSB5_LUTLO</name>
<dbReference type="InterPro" id="IPR035979">
    <property type="entry name" value="RBD_domain_sf"/>
</dbReference>
<protein>
    <submittedName>
        <fullName evidence="7">Putative rna-binding protein elav/hu rrm superfamily</fullName>
    </submittedName>
</protein>
<dbReference type="EMBL" id="AJWK01025884">
    <property type="status" value="NOT_ANNOTATED_CDS"/>
    <property type="molecule type" value="Genomic_DNA"/>
</dbReference>
<dbReference type="FunFam" id="3.30.70.330:FF:000205">
    <property type="entry name" value="Sex lethal, isoform B"/>
    <property type="match status" value="1"/>
</dbReference>
<dbReference type="InterPro" id="IPR052462">
    <property type="entry name" value="SLIRP/GR-RBP-like"/>
</dbReference>
<dbReference type="GO" id="GO:1990904">
    <property type="term" value="C:ribonucleoprotein complex"/>
    <property type="evidence" value="ECO:0007669"/>
    <property type="project" value="InterPro"/>
</dbReference>
<dbReference type="GO" id="GO:0009967">
    <property type="term" value="P:positive regulation of signal transduction"/>
    <property type="evidence" value="ECO:0007669"/>
    <property type="project" value="UniProtKB-ARBA"/>
</dbReference>
<evidence type="ECO:0000256" key="5">
    <source>
        <dbReference type="PROSITE-ProRule" id="PRU00176"/>
    </source>
</evidence>
<accession>A0A1B0CSB5</accession>
<dbReference type="EMBL" id="AJWK01025885">
    <property type="status" value="NOT_ANNOTATED_CDS"/>
    <property type="molecule type" value="Genomic_DNA"/>
</dbReference>
<evidence type="ECO:0000256" key="4">
    <source>
        <dbReference type="ARBA" id="ARBA00023242"/>
    </source>
</evidence>
<dbReference type="GO" id="GO:0005737">
    <property type="term" value="C:cytoplasm"/>
    <property type="evidence" value="ECO:0007669"/>
    <property type="project" value="UniProtKB-ARBA"/>
</dbReference>
<dbReference type="GO" id="GO:0008266">
    <property type="term" value="F:poly(U) RNA binding"/>
    <property type="evidence" value="ECO:0007669"/>
    <property type="project" value="UniProtKB-ARBA"/>
</dbReference>
<feature type="domain" description="RRM" evidence="6">
    <location>
        <begin position="316"/>
        <end position="396"/>
    </location>
</feature>
<dbReference type="SMART" id="SM00360">
    <property type="entry name" value="RRM"/>
    <property type="match status" value="3"/>
</dbReference>
<evidence type="ECO:0000313" key="9">
    <source>
        <dbReference type="Proteomes" id="UP000092461"/>
    </source>
</evidence>
<comment type="subcellular location">
    <subcellularLocation>
        <location evidence="1">Nucleus</location>
    </subcellularLocation>
</comment>
<evidence type="ECO:0000256" key="2">
    <source>
        <dbReference type="ARBA" id="ARBA00022737"/>
    </source>
</evidence>
<reference evidence="7" key="2">
    <citation type="journal article" date="2020" name="BMC">
        <title>Leishmania infection induces a limited differential gene expression in the sand fly midgut.</title>
        <authorList>
            <person name="Coutinho-Abreu I.V."/>
            <person name="Serafim T.D."/>
            <person name="Meneses C."/>
            <person name="Kamhawi S."/>
            <person name="Oliveira F."/>
            <person name="Valenzuela J.G."/>
        </authorList>
    </citation>
    <scope>NUCLEOTIDE SEQUENCE</scope>
    <source>
        <strain evidence="7">Jacobina</strain>
        <tissue evidence="7">Midgut</tissue>
    </source>
</reference>
<dbReference type="VEuPathDB" id="VectorBase:LLOJ007764"/>
<dbReference type="InterPro" id="IPR002343">
    <property type="entry name" value="Hud_Sxl_RNA"/>
</dbReference>